<dbReference type="PANTHER" id="PTHR35340:SF5">
    <property type="entry name" value="ASST-DOMAIN-CONTAINING PROTEIN"/>
    <property type="match status" value="1"/>
</dbReference>
<dbReference type="GO" id="GO:0016740">
    <property type="term" value="F:transferase activity"/>
    <property type="evidence" value="ECO:0007669"/>
    <property type="project" value="UniProtKB-KW"/>
</dbReference>
<keyword evidence="1" id="KW-0808">Transferase</keyword>
<dbReference type="Pfam" id="PF14269">
    <property type="entry name" value="Arylsulfotran_2"/>
    <property type="match status" value="1"/>
</dbReference>
<evidence type="ECO:0000313" key="2">
    <source>
        <dbReference type="Proteomes" id="UP000249115"/>
    </source>
</evidence>
<dbReference type="SUPFAM" id="SSF50969">
    <property type="entry name" value="YVTN repeat-like/Quinoprotein amine dehydrogenase"/>
    <property type="match status" value="1"/>
</dbReference>
<proteinExistence type="predicted"/>
<dbReference type="InterPro" id="IPR053143">
    <property type="entry name" value="Arylsulfate_ST"/>
</dbReference>
<protein>
    <submittedName>
        <fullName evidence="1">Arylsulfotransferase ASST</fullName>
    </submittedName>
</protein>
<dbReference type="InterPro" id="IPR039535">
    <property type="entry name" value="ASST-like"/>
</dbReference>
<dbReference type="Proteomes" id="UP000249115">
    <property type="component" value="Unassembled WGS sequence"/>
</dbReference>
<sequence>MKKLVMFTALIGITFLYSCNEDMDEISEMIEDYEDEMDAGTYFLVADQQNNEAHLITYEGIELFNWDLDGALGNDINLLDDGRLLVALKANNASISYGGYGGTFKMINADQTTEWEVSYSTSDYTAHHDVEYLSNGNILFQAWEELSQAEAAEQGFAANYALNPETIIEMNPLTQEIVWRWNVMDHIVQDHDDSKANFGSVADNPNKVDVNYNYSSRNDGDIFHINGLTLDEETDLLYLTVNNYSEVWVLDHSTSTAEASTSTGGKYSLGGDLVYRFGNPETYDNVGTATLNNVHYPNLLGTGNLLVYANNAYANQSAVIEYILSPPYTLVAGQDNEPTVSWSFTDSDMYSSGLGSAVRMENGNTLIAEGRDGTLWEVTATGETKWKYKTNYSTIWRTYVFNSDDLAIEALGL</sequence>
<reference evidence="1 2" key="1">
    <citation type="submission" date="2018-06" db="EMBL/GenBank/DDBJ databases">
        <title>Genomic Encyclopedia of Archaeal and Bacterial Type Strains, Phase II (KMG-II): from individual species to whole genera.</title>
        <authorList>
            <person name="Goeker M."/>
        </authorList>
    </citation>
    <scope>NUCLEOTIDE SEQUENCE [LARGE SCALE GENOMIC DNA]</scope>
    <source>
        <strain evidence="1 2">DSM 22686</strain>
    </source>
</reference>
<dbReference type="RefSeq" id="WP_223271896.1">
    <property type="nucleotide sequence ID" value="NZ_MSSV01000017.1"/>
</dbReference>
<evidence type="ECO:0000313" key="1">
    <source>
        <dbReference type="EMBL" id="PZX53101.1"/>
    </source>
</evidence>
<name>A0A2W7QYU2_9BACT</name>
<dbReference type="PROSITE" id="PS51257">
    <property type="entry name" value="PROKAR_LIPOPROTEIN"/>
    <property type="match status" value="1"/>
</dbReference>
<dbReference type="AlphaFoldDB" id="A0A2W7QYU2"/>
<gene>
    <name evidence="1" type="ORF">LV84_03308</name>
</gene>
<dbReference type="PANTHER" id="PTHR35340">
    <property type="entry name" value="PQQ ENZYME REPEAT PROTEIN-RELATED"/>
    <property type="match status" value="1"/>
</dbReference>
<dbReference type="InterPro" id="IPR011044">
    <property type="entry name" value="Quino_amine_DH_bsu"/>
</dbReference>
<dbReference type="EMBL" id="QKZU01000013">
    <property type="protein sequence ID" value="PZX53101.1"/>
    <property type="molecule type" value="Genomic_DNA"/>
</dbReference>
<comment type="caution">
    <text evidence="1">The sequence shown here is derived from an EMBL/GenBank/DDBJ whole genome shotgun (WGS) entry which is preliminary data.</text>
</comment>
<organism evidence="1 2">
    <name type="scientific">Algoriphagus ratkowskyi</name>
    <dbReference type="NCBI Taxonomy" id="57028"/>
    <lineage>
        <taxon>Bacteria</taxon>
        <taxon>Pseudomonadati</taxon>
        <taxon>Bacteroidota</taxon>
        <taxon>Cytophagia</taxon>
        <taxon>Cytophagales</taxon>
        <taxon>Cyclobacteriaceae</taxon>
        <taxon>Algoriphagus</taxon>
    </lineage>
</organism>
<accession>A0A2W7QYU2</accession>